<dbReference type="InterPro" id="IPR020966">
    <property type="entry name" value="ALMT"/>
</dbReference>
<evidence type="ECO:0000313" key="12">
    <source>
        <dbReference type="Proteomes" id="UP000824469"/>
    </source>
</evidence>
<keyword evidence="6" id="KW-0406">Ion transport</keyword>
<accession>A0AA38BRT8</accession>
<dbReference type="GO" id="GO:0015743">
    <property type="term" value="P:malate transport"/>
    <property type="evidence" value="ECO:0007669"/>
    <property type="project" value="InterPro"/>
</dbReference>
<feature type="transmembrane region" description="Helical" evidence="9">
    <location>
        <begin position="33"/>
        <end position="53"/>
    </location>
</feature>
<dbReference type="Pfam" id="PF11744">
    <property type="entry name" value="ALMT"/>
    <property type="match status" value="1"/>
</dbReference>
<comment type="subcellular location">
    <subcellularLocation>
        <location evidence="1">Membrane</location>
        <topology evidence="1">Multi-pass membrane protein</topology>
    </subcellularLocation>
</comment>
<proteinExistence type="inferred from homology"/>
<evidence type="ECO:0000259" key="10">
    <source>
        <dbReference type="Pfam" id="PF12165"/>
    </source>
</evidence>
<keyword evidence="3" id="KW-0813">Transport</keyword>
<dbReference type="EMBL" id="JAHRHJ020003813">
    <property type="protein sequence ID" value="KAH9289245.1"/>
    <property type="molecule type" value="Genomic_DNA"/>
</dbReference>
<dbReference type="InterPro" id="IPR021998">
    <property type="entry name" value="Alfin_N"/>
</dbReference>
<feature type="non-terminal residue" evidence="11">
    <location>
        <position position="447"/>
    </location>
</feature>
<evidence type="ECO:0000256" key="6">
    <source>
        <dbReference type="ARBA" id="ARBA00023065"/>
    </source>
</evidence>
<keyword evidence="5 9" id="KW-1133">Transmembrane helix</keyword>
<name>A0AA38BRT8_TAXCH</name>
<evidence type="ECO:0000256" key="8">
    <source>
        <dbReference type="ARBA" id="ARBA00023303"/>
    </source>
</evidence>
<feature type="domain" description="Alfin N-terminal" evidence="10">
    <location>
        <begin position="363"/>
        <end position="414"/>
    </location>
</feature>
<feature type="non-terminal residue" evidence="11">
    <location>
        <position position="1"/>
    </location>
</feature>
<gene>
    <name evidence="11" type="ORF">KI387_033362</name>
</gene>
<keyword evidence="8" id="KW-0407">Ion channel</keyword>
<evidence type="ECO:0000256" key="4">
    <source>
        <dbReference type="ARBA" id="ARBA00022692"/>
    </source>
</evidence>
<feature type="transmembrane region" description="Helical" evidence="9">
    <location>
        <begin position="95"/>
        <end position="117"/>
    </location>
</feature>
<dbReference type="PANTHER" id="PTHR31086">
    <property type="entry name" value="ALUMINUM-ACTIVATED MALATE TRANSPORTER 10"/>
    <property type="match status" value="1"/>
</dbReference>
<evidence type="ECO:0000313" key="11">
    <source>
        <dbReference type="EMBL" id="KAH9289245.1"/>
    </source>
</evidence>
<reference evidence="11 12" key="1">
    <citation type="journal article" date="2021" name="Nat. Plants">
        <title>The Taxus genome provides insights into paclitaxel biosynthesis.</title>
        <authorList>
            <person name="Xiong X."/>
            <person name="Gou J."/>
            <person name="Liao Q."/>
            <person name="Li Y."/>
            <person name="Zhou Q."/>
            <person name="Bi G."/>
            <person name="Li C."/>
            <person name="Du R."/>
            <person name="Wang X."/>
            <person name="Sun T."/>
            <person name="Guo L."/>
            <person name="Liang H."/>
            <person name="Lu P."/>
            <person name="Wu Y."/>
            <person name="Zhang Z."/>
            <person name="Ro D.K."/>
            <person name="Shang Y."/>
            <person name="Huang S."/>
            <person name="Yan J."/>
        </authorList>
    </citation>
    <scope>NUCLEOTIDE SEQUENCE [LARGE SCALE GENOMIC DNA]</scope>
    <source>
        <strain evidence="11">Ta-2019</strain>
    </source>
</reference>
<keyword evidence="7 9" id="KW-0472">Membrane</keyword>
<organism evidence="11 12">
    <name type="scientific">Taxus chinensis</name>
    <name type="common">Chinese yew</name>
    <name type="synonym">Taxus wallichiana var. chinensis</name>
    <dbReference type="NCBI Taxonomy" id="29808"/>
    <lineage>
        <taxon>Eukaryota</taxon>
        <taxon>Viridiplantae</taxon>
        <taxon>Streptophyta</taxon>
        <taxon>Embryophyta</taxon>
        <taxon>Tracheophyta</taxon>
        <taxon>Spermatophyta</taxon>
        <taxon>Pinopsida</taxon>
        <taxon>Pinidae</taxon>
        <taxon>Conifers II</taxon>
        <taxon>Cupressales</taxon>
        <taxon>Taxaceae</taxon>
        <taxon>Taxus</taxon>
    </lineage>
</organism>
<dbReference type="GO" id="GO:0016020">
    <property type="term" value="C:membrane"/>
    <property type="evidence" value="ECO:0007669"/>
    <property type="project" value="UniProtKB-SubCell"/>
</dbReference>
<dbReference type="GO" id="GO:0034220">
    <property type="term" value="P:monoatomic ion transmembrane transport"/>
    <property type="evidence" value="ECO:0007669"/>
    <property type="project" value="UniProtKB-KW"/>
</dbReference>
<evidence type="ECO:0000256" key="3">
    <source>
        <dbReference type="ARBA" id="ARBA00022448"/>
    </source>
</evidence>
<evidence type="ECO:0000256" key="5">
    <source>
        <dbReference type="ARBA" id="ARBA00022989"/>
    </source>
</evidence>
<sequence>ATLSKGLNRGISTVIVGFMAVFVGYIAEKASKIGEPIIIISSCSILGGTTTFFRFFPKIKNKYDYGILIFMLTFNMITVSGYRVENIFNMAYQRLSTIVIGCAVSFVISLCICPIWAGEDLHRSTINQIHGLVGSVKGFSYYCGMNEGKSDEGYNDVLDSKSSEESLTTYKYINLLKFASKFCEMRARTWEVRIQASMEAICENRRHVAPDGLLCYCSPWITSIRISGDYRYLKSRVETTQQLGLGGDRETVWDDFLAKLRRGHIISREDSDGIFWSQNKTAGIYFAGLGYQVMMAAENQENQMDYMFSNLSLFYEDQPARIHNDKKNIPSDAAEFINEKFRIHLDDLKVKAMFLEENSLHVTDKDNLCLYGLPSEQWEVNLPLEEVPPELPEQALGINFARDGMQEKDWISLCLPMSVYLSDTEGQMQISGTYFTYLKFLDSLCSN</sequence>
<evidence type="ECO:0000256" key="1">
    <source>
        <dbReference type="ARBA" id="ARBA00004141"/>
    </source>
</evidence>
<dbReference type="AlphaFoldDB" id="A0AA38BRT8"/>
<evidence type="ECO:0000256" key="9">
    <source>
        <dbReference type="SAM" id="Phobius"/>
    </source>
</evidence>
<comment type="similarity">
    <text evidence="2">Belongs to the aromatic acid exporter (TC 2.A.85) family.</text>
</comment>
<keyword evidence="4 9" id="KW-0812">Transmembrane</keyword>
<protein>
    <recommendedName>
        <fullName evidence="10">Alfin N-terminal domain-containing protein</fullName>
    </recommendedName>
</protein>
<feature type="transmembrane region" description="Helical" evidence="9">
    <location>
        <begin position="65"/>
        <end position="83"/>
    </location>
</feature>
<dbReference type="Pfam" id="PF12165">
    <property type="entry name" value="Alfin"/>
    <property type="match status" value="1"/>
</dbReference>
<dbReference type="GO" id="GO:0042393">
    <property type="term" value="F:histone binding"/>
    <property type="evidence" value="ECO:0007669"/>
    <property type="project" value="InterPro"/>
</dbReference>
<keyword evidence="12" id="KW-1185">Reference proteome</keyword>
<feature type="transmembrane region" description="Helical" evidence="9">
    <location>
        <begin position="7"/>
        <end position="27"/>
    </location>
</feature>
<dbReference type="Proteomes" id="UP000824469">
    <property type="component" value="Unassembled WGS sequence"/>
</dbReference>
<dbReference type="GO" id="GO:0006355">
    <property type="term" value="P:regulation of DNA-templated transcription"/>
    <property type="evidence" value="ECO:0007669"/>
    <property type="project" value="InterPro"/>
</dbReference>
<evidence type="ECO:0000256" key="7">
    <source>
        <dbReference type="ARBA" id="ARBA00023136"/>
    </source>
</evidence>
<comment type="caution">
    <text evidence="11">The sequence shown here is derived from an EMBL/GenBank/DDBJ whole genome shotgun (WGS) entry which is preliminary data.</text>
</comment>
<evidence type="ECO:0000256" key="2">
    <source>
        <dbReference type="ARBA" id="ARBA00007079"/>
    </source>
</evidence>